<reference evidence="28" key="1">
    <citation type="submission" date="2014-10" db="EMBL/GenBank/DDBJ databases">
        <title>Massilia sp. genome.</title>
        <authorList>
            <person name="Xu B."/>
            <person name="Dai L."/>
            <person name="Huang Z."/>
        </authorList>
    </citation>
    <scope>NUCLEOTIDE SEQUENCE [LARGE SCALE GENOMIC DNA]</scope>
    <source>
        <strain evidence="28">CFS-1</strain>
    </source>
</reference>
<keyword evidence="6" id="KW-0808">Transferase</keyword>
<feature type="domain" description="CHASE" evidence="26">
    <location>
        <begin position="90"/>
        <end position="259"/>
    </location>
</feature>
<dbReference type="RefSeq" id="WP_229415135.1">
    <property type="nucleotide sequence ID" value="NZ_JSAB01000474.1"/>
</dbReference>
<dbReference type="SUPFAM" id="SSF55874">
    <property type="entry name" value="ATPase domain of HSP90 chaperone/DNA topoisomerase II/histidine kinase"/>
    <property type="match status" value="1"/>
</dbReference>
<evidence type="ECO:0000259" key="26">
    <source>
        <dbReference type="PROSITE" id="PS50839"/>
    </source>
</evidence>
<evidence type="ECO:0000256" key="9">
    <source>
        <dbReference type="ARBA" id="ARBA00022741"/>
    </source>
</evidence>
<keyword evidence="7 22" id="KW-0812">Transmembrane</keyword>
<evidence type="ECO:0000256" key="20">
    <source>
        <dbReference type="PROSITE-ProRule" id="PRU00110"/>
    </source>
</evidence>
<gene>
    <name evidence="28" type="ORF">NM04_26805</name>
</gene>
<name>A0A422QCR4_9BURK</name>
<dbReference type="Pfam" id="PF00512">
    <property type="entry name" value="HisKA"/>
    <property type="match status" value="1"/>
</dbReference>
<dbReference type="EMBL" id="JSAB01000474">
    <property type="protein sequence ID" value="RNF27757.1"/>
    <property type="molecule type" value="Genomic_DNA"/>
</dbReference>
<dbReference type="SUPFAM" id="SSF55785">
    <property type="entry name" value="PYP-like sensor domain (PAS domain)"/>
    <property type="match status" value="1"/>
</dbReference>
<dbReference type="SMART" id="SM00448">
    <property type="entry name" value="REC"/>
    <property type="match status" value="1"/>
</dbReference>
<dbReference type="FunFam" id="3.30.565.10:FF:000010">
    <property type="entry name" value="Sensor histidine kinase RcsC"/>
    <property type="match status" value="1"/>
</dbReference>
<dbReference type="PROSITE" id="PS50112">
    <property type="entry name" value="PAS"/>
    <property type="match status" value="1"/>
</dbReference>
<keyword evidence="9" id="KW-0547">Nucleotide-binding</keyword>
<evidence type="ECO:0000256" key="21">
    <source>
        <dbReference type="PROSITE-ProRule" id="PRU00169"/>
    </source>
</evidence>
<dbReference type="Pfam" id="PF08448">
    <property type="entry name" value="PAS_4"/>
    <property type="match status" value="1"/>
</dbReference>
<dbReference type="InterPro" id="IPR004358">
    <property type="entry name" value="Sig_transdc_His_kin-like_C"/>
</dbReference>
<dbReference type="SMART" id="SM01079">
    <property type="entry name" value="CHASE"/>
    <property type="match status" value="1"/>
</dbReference>
<evidence type="ECO:0000256" key="16">
    <source>
        <dbReference type="ARBA" id="ARBA00058004"/>
    </source>
</evidence>
<dbReference type="Gene3D" id="1.10.287.130">
    <property type="match status" value="1"/>
</dbReference>
<comment type="caution">
    <text evidence="28">The sequence shown here is derived from an EMBL/GenBank/DDBJ whole genome shotgun (WGS) entry which is preliminary data.</text>
</comment>
<dbReference type="InterPro" id="IPR006189">
    <property type="entry name" value="CHASE_dom"/>
</dbReference>
<dbReference type="SMART" id="SM00388">
    <property type="entry name" value="HisKA"/>
    <property type="match status" value="1"/>
</dbReference>
<evidence type="ECO:0000256" key="22">
    <source>
        <dbReference type="SAM" id="Phobius"/>
    </source>
</evidence>
<evidence type="ECO:0000256" key="12">
    <source>
        <dbReference type="ARBA" id="ARBA00022989"/>
    </source>
</evidence>
<dbReference type="InterPro" id="IPR011006">
    <property type="entry name" value="CheY-like_superfamily"/>
</dbReference>
<dbReference type="SUPFAM" id="SSF47384">
    <property type="entry name" value="Homodimeric domain of signal transducing histidine kinase"/>
    <property type="match status" value="1"/>
</dbReference>
<dbReference type="InterPro" id="IPR000014">
    <property type="entry name" value="PAS"/>
</dbReference>
<protein>
    <recommendedName>
        <fullName evidence="18">Sensory/regulatory protein RpfC</fullName>
        <ecNumber evidence="3">2.7.13.3</ecNumber>
    </recommendedName>
    <alternativeName>
        <fullName evidence="19">Virulence sensor protein BvgS</fullName>
    </alternativeName>
</protein>
<evidence type="ECO:0000256" key="19">
    <source>
        <dbReference type="ARBA" id="ARBA00070152"/>
    </source>
</evidence>
<dbReference type="PRINTS" id="PR00344">
    <property type="entry name" value="BCTRLSENSOR"/>
</dbReference>
<dbReference type="CDD" id="cd16922">
    <property type="entry name" value="HATPase_EvgS-ArcB-TorS-like"/>
    <property type="match status" value="1"/>
</dbReference>
<comment type="subcellular location">
    <subcellularLocation>
        <location evidence="2">Cell membrane</location>
        <topology evidence="2">Multi-pass membrane protein</topology>
    </subcellularLocation>
</comment>
<evidence type="ECO:0000256" key="1">
    <source>
        <dbReference type="ARBA" id="ARBA00000085"/>
    </source>
</evidence>
<dbReference type="PROSITE" id="PS50894">
    <property type="entry name" value="HPT"/>
    <property type="match status" value="1"/>
</dbReference>
<feature type="domain" description="PAS" evidence="25">
    <location>
        <begin position="365"/>
        <end position="413"/>
    </location>
</feature>
<dbReference type="Gene3D" id="3.40.50.2300">
    <property type="match status" value="1"/>
</dbReference>
<dbReference type="Pfam" id="PF01627">
    <property type="entry name" value="Hpt"/>
    <property type="match status" value="1"/>
</dbReference>
<feature type="domain" description="Response regulatory" evidence="24">
    <location>
        <begin position="751"/>
        <end position="867"/>
    </location>
</feature>
<keyword evidence="14" id="KW-0843">Virulence</keyword>
<dbReference type="Gene3D" id="3.30.450.350">
    <property type="entry name" value="CHASE domain"/>
    <property type="match status" value="1"/>
</dbReference>
<dbReference type="FunFam" id="1.10.287.130:FF:000002">
    <property type="entry name" value="Two-component osmosensing histidine kinase"/>
    <property type="match status" value="1"/>
</dbReference>
<evidence type="ECO:0000256" key="14">
    <source>
        <dbReference type="ARBA" id="ARBA00023026"/>
    </source>
</evidence>
<dbReference type="Pfam" id="PF00072">
    <property type="entry name" value="Response_reg"/>
    <property type="match status" value="1"/>
</dbReference>
<evidence type="ECO:0000256" key="17">
    <source>
        <dbReference type="ARBA" id="ARBA00064003"/>
    </source>
</evidence>
<feature type="transmembrane region" description="Helical" evidence="22">
    <location>
        <begin position="332"/>
        <end position="352"/>
    </location>
</feature>
<dbReference type="CDD" id="cd00082">
    <property type="entry name" value="HisKA"/>
    <property type="match status" value="1"/>
</dbReference>
<dbReference type="PROSITE" id="PS50110">
    <property type="entry name" value="RESPONSE_REGULATORY"/>
    <property type="match status" value="1"/>
</dbReference>
<dbReference type="SUPFAM" id="SSF47226">
    <property type="entry name" value="Histidine-containing phosphotransfer domain, HPT domain"/>
    <property type="match status" value="1"/>
</dbReference>
<accession>A0A422QCR4</accession>
<dbReference type="InterPro" id="IPR036890">
    <property type="entry name" value="HATPase_C_sf"/>
</dbReference>
<evidence type="ECO:0000259" key="23">
    <source>
        <dbReference type="PROSITE" id="PS50109"/>
    </source>
</evidence>
<evidence type="ECO:0000256" key="6">
    <source>
        <dbReference type="ARBA" id="ARBA00022679"/>
    </source>
</evidence>
<keyword evidence="12 22" id="KW-1133">Transmembrane helix</keyword>
<dbReference type="InterPro" id="IPR003594">
    <property type="entry name" value="HATPase_dom"/>
</dbReference>
<dbReference type="PANTHER" id="PTHR45339:SF1">
    <property type="entry name" value="HYBRID SIGNAL TRANSDUCTION HISTIDINE KINASE J"/>
    <property type="match status" value="1"/>
</dbReference>
<dbReference type="Gene3D" id="3.30.565.10">
    <property type="entry name" value="Histidine kinase-like ATPase, C-terminal domain"/>
    <property type="match status" value="1"/>
</dbReference>
<keyword evidence="8" id="KW-0732">Signal</keyword>
<evidence type="ECO:0000256" key="15">
    <source>
        <dbReference type="ARBA" id="ARBA00023136"/>
    </source>
</evidence>
<evidence type="ECO:0000259" key="27">
    <source>
        <dbReference type="PROSITE" id="PS50894"/>
    </source>
</evidence>
<dbReference type="InterPro" id="IPR005467">
    <property type="entry name" value="His_kinase_dom"/>
</dbReference>
<dbReference type="Gene3D" id="1.20.120.160">
    <property type="entry name" value="HPT domain"/>
    <property type="match status" value="1"/>
</dbReference>
<dbReference type="InterPro" id="IPR003661">
    <property type="entry name" value="HisK_dim/P_dom"/>
</dbReference>
<evidence type="ECO:0000256" key="11">
    <source>
        <dbReference type="ARBA" id="ARBA00022840"/>
    </source>
</evidence>
<feature type="modified residue" description="Phosphohistidine" evidence="20">
    <location>
        <position position="950"/>
    </location>
</feature>
<comment type="function">
    <text evidence="16">Member of the two-component regulatory system BvgS/BvgA. Phosphorylates BvgA via a four-step phosphorelay in response to environmental signals.</text>
</comment>
<evidence type="ECO:0000313" key="29">
    <source>
        <dbReference type="Proteomes" id="UP000283254"/>
    </source>
</evidence>
<dbReference type="Proteomes" id="UP000283254">
    <property type="component" value="Unassembled WGS sequence"/>
</dbReference>
<dbReference type="InterPro" id="IPR042240">
    <property type="entry name" value="CHASE_sf"/>
</dbReference>
<evidence type="ECO:0000256" key="3">
    <source>
        <dbReference type="ARBA" id="ARBA00012438"/>
    </source>
</evidence>
<keyword evidence="13" id="KW-0902">Two-component regulatory system</keyword>
<dbReference type="Gene3D" id="3.30.450.20">
    <property type="entry name" value="PAS domain"/>
    <property type="match status" value="1"/>
</dbReference>
<evidence type="ECO:0000256" key="10">
    <source>
        <dbReference type="ARBA" id="ARBA00022777"/>
    </source>
</evidence>
<dbReference type="InterPro" id="IPR013656">
    <property type="entry name" value="PAS_4"/>
</dbReference>
<sequence length="1019" mass="108239">MKRLTMPGIDAIKAACARLGRPFVLWGGGLALSLAVGLLLHAVASAAIEDAARGRFEHAAQAARERIDAALASYGQAARALAALHAAGGGDAVPDRAAFHRYVAALDLPSNFPAIEGVSYAAHVREDEREAFIAAMRADRSVDARGYPDFTIFPAGRRPWYEVVAYQFPIDQPSRRLGFDMAARPAVARALEGARDSGGMSASGQPVFLREPKPHYALGMRMPVYRGGVTPLGVEARRAAYLGSFGIAFSVPDLVENALAAPGAQPLAVSIYGVGTAGGAGDLVLHGADVRRTPPTQGEHFARALDVDFAGSRWLAHFSAPRRAMLTGLDPWLPMAALAFGFGATLLVYGLFLAQYRSRRAADEQRLLLDTVLDNLDAEVYLKDGLRRIRYLNAKGAASLGRPAAELIGRRDVEAMGRALADAAWELDRAVLHDGRRSSAQVAQSAPGGAPRQLWTVRLPMQVDEEAAVLCVATDVTELHRLKARADAASKAKSDFLSNMSHEIRTPMNSIIGMTHLALQAAPDARQRDYLEKIYHSGQHLLGIINDILDFSKIEAGMLELSRVCFMLDALMRNVEAQLGTAAVAKGLGFDIEIDPVLMRPLCGDSLRLEQVLLNFAGNAVKFSERGRITLRARLARAFGPEVLVRFEVEDRGIGIDAAALPHLFSPFQQADQSATRRHGGTGLGLAISRQLAELMGGEVGVVSTPGEGSTFWFTARLALDDAGGGRSGGMLGAGLGAAPAPAQARLDDCAVLLVEDNAFNQQVARELLEQSGAAVEVANNGQEALAAMVDKHFDCVLMDVQMPVMDGLEATRRIRRDPALRDTLVVAMTANAGVDDRARCLAAGMNEFLAKPVVPELLAATIARCLGRTTAPVADVAMAGAMQRTPGSSAGAGQAEVLDLASLASTAGGDTERMRKYVFLFLDTARENLAGIDTALAGGDLTHTASLAHQLKSAARAIGAASFGAICEDLEAQPKRAPRLGAAGTAQARALAARLRALLIRIEREVSTQFGSRDGEVR</sequence>
<dbReference type="GO" id="GO:0005886">
    <property type="term" value="C:plasma membrane"/>
    <property type="evidence" value="ECO:0007669"/>
    <property type="project" value="UniProtKB-SubCell"/>
</dbReference>
<evidence type="ECO:0000256" key="7">
    <source>
        <dbReference type="ARBA" id="ARBA00022692"/>
    </source>
</evidence>
<evidence type="ECO:0000256" key="18">
    <source>
        <dbReference type="ARBA" id="ARBA00068150"/>
    </source>
</evidence>
<dbReference type="GO" id="GO:0000155">
    <property type="term" value="F:phosphorelay sensor kinase activity"/>
    <property type="evidence" value="ECO:0007669"/>
    <property type="project" value="InterPro"/>
</dbReference>
<dbReference type="InterPro" id="IPR008207">
    <property type="entry name" value="Sig_transdc_His_kin_Hpt_dom"/>
</dbReference>
<keyword evidence="10" id="KW-0418">Kinase</keyword>
<evidence type="ECO:0000256" key="2">
    <source>
        <dbReference type="ARBA" id="ARBA00004651"/>
    </source>
</evidence>
<evidence type="ECO:0000256" key="13">
    <source>
        <dbReference type="ARBA" id="ARBA00023012"/>
    </source>
</evidence>
<dbReference type="CDD" id="cd17546">
    <property type="entry name" value="REC_hyHK_CKI1_RcsC-like"/>
    <property type="match status" value="1"/>
</dbReference>
<proteinExistence type="predicted"/>
<evidence type="ECO:0000256" key="4">
    <source>
        <dbReference type="ARBA" id="ARBA00022475"/>
    </source>
</evidence>
<dbReference type="PANTHER" id="PTHR45339">
    <property type="entry name" value="HYBRID SIGNAL TRANSDUCTION HISTIDINE KINASE J"/>
    <property type="match status" value="1"/>
</dbReference>
<dbReference type="SUPFAM" id="SSF52172">
    <property type="entry name" value="CheY-like"/>
    <property type="match status" value="1"/>
</dbReference>
<evidence type="ECO:0000259" key="25">
    <source>
        <dbReference type="PROSITE" id="PS50112"/>
    </source>
</evidence>
<dbReference type="InterPro" id="IPR035965">
    <property type="entry name" value="PAS-like_dom_sf"/>
</dbReference>
<feature type="modified residue" description="4-aspartylphosphate" evidence="21">
    <location>
        <position position="800"/>
    </location>
</feature>
<evidence type="ECO:0000259" key="24">
    <source>
        <dbReference type="PROSITE" id="PS50110"/>
    </source>
</evidence>
<dbReference type="Pfam" id="PF03924">
    <property type="entry name" value="CHASE"/>
    <property type="match status" value="1"/>
</dbReference>
<evidence type="ECO:0000256" key="8">
    <source>
        <dbReference type="ARBA" id="ARBA00022729"/>
    </source>
</evidence>
<dbReference type="InterPro" id="IPR001789">
    <property type="entry name" value="Sig_transdc_resp-reg_receiver"/>
</dbReference>
<dbReference type="EC" id="2.7.13.3" evidence="3"/>
<evidence type="ECO:0000313" key="28">
    <source>
        <dbReference type="EMBL" id="RNF27757.1"/>
    </source>
</evidence>
<keyword evidence="5 21" id="KW-0597">Phosphoprotein</keyword>
<evidence type="ECO:0000256" key="5">
    <source>
        <dbReference type="ARBA" id="ARBA00022553"/>
    </source>
</evidence>
<keyword evidence="11" id="KW-0067">ATP-binding</keyword>
<feature type="domain" description="Histidine kinase" evidence="23">
    <location>
        <begin position="499"/>
        <end position="720"/>
    </location>
</feature>
<dbReference type="PROSITE" id="PS50109">
    <property type="entry name" value="HIS_KIN"/>
    <property type="match status" value="1"/>
</dbReference>
<dbReference type="GO" id="GO:0005524">
    <property type="term" value="F:ATP binding"/>
    <property type="evidence" value="ECO:0007669"/>
    <property type="project" value="UniProtKB-KW"/>
</dbReference>
<dbReference type="PROSITE" id="PS50839">
    <property type="entry name" value="CHASE"/>
    <property type="match status" value="1"/>
</dbReference>
<feature type="domain" description="HPt" evidence="27">
    <location>
        <begin position="911"/>
        <end position="1010"/>
    </location>
</feature>
<dbReference type="SMART" id="SM00387">
    <property type="entry name" value="HATPase_c"/>
    <property type="match status" value="1"/>
</dbReference>
<keyword evidence="15 22" id="KW-0472">Membrane</keyword>
<dbReference type="InterPro" id="IPR036641">
    <property type="entry name" value="HPT_dom_sf"/>
</dbReference>
<dbReference type="AlphaFoldDB" id="A0A422QCR4"/>
<dbReference type="InterPro" id="IPR036097">
    <property type="entry name" value="HisK_dim/P_sf"/>
</dbReference>
<comment type="subunit">
    <text evidence="17">At low DSF concentrations, interacts with RpfF.</text>
</comment>
<comment type="catalytic activity">
    <reaction evidence="1">
        <text>ATP + protein L-histidine = ADP + protein N-phospho-L-histidine.</text>
        <dbReference type="EC" id="2.7.13.3"/>
    </reaction>
</comment>
<organism evidence="28 29">
    <name type="scientific">Massilia aurea</name>
    <dbReference type="NCBI Taxonomy" id="373040"/>
    <lineage>
        <taxon>Bacteria</taxon>
        <taxon>Pseudomonadati</taxon>
        <taxon>Pseudomonadota</taxon>
        <taxon>Betaproteobacteria</taxon>
        <taxon>Burkholderiales</taxon>
        <taxon>Oxalobacteraceae</taxon>
        <taxon>Telluria group</taxon>
        <taxon>Massilia</taxon>
    </lineage>
</organism>
<keyword evidence="29" id="KW-1185">Reference proteome</keyword>
<keyword evidence="4" id="KW-1003">Cell membrane</keyword>
<dbReference type="Pfam" id="PF02518">
    <property type="entry name" value="HATPase_c"/>
    <property type="match status" value="1"/>
</dbReference>